<evidence type="ECO:0000256" key="1">
    <source>
        <dbReference type="ARBA" id="ARBA00023015"/>
    </source>
</evidence>
<organism evidence="4 5">
    <name type="scientific">Aliarcobacter vitoriensis</name>
    <dbReference type="NCBI Taxonomy" id="2011099"/>
    <lineage>
        <taxon>Bacteria</taxon>
        <taxon>Pseudomonadati</taxon>
        <taxon>Campylobacterota</taxon>
        <taxon>Epsilonproteobacteria</taxon>
        <taxon>Campylobacterales</taxon>
        <taxon>Arcobacteraceae</taxon>
        <taxon>Aliarcobacter</taxon>
    </lineage>
</organism>
<dbReference type="PROSITE" id="PS01124">
    <property type="entry name" value="HTH_ARAC_FAMILY_2"/>
    <property type="match status" value="1"/>
</dbReference>
<dbReference type="Proteomes" id="UP000252669">
    <property type="component" value="Unassembled WGS sequence"/>
</dbReference>
<dbReference type="InterPro" id="IPR018060">
    <property type="entry name" value="HTH_AraC"/>
</dbReference>
<accession>A0A366MPE9</accession>
<dbReference type="Pfam" id="PF12833">
    <property type="entry name" value="HTH_18"/>
    <property type="match status" value="1"/>
</dbReference>
<dbReference type="InterPro" id="IPR053142">
    <property type="entry name" value="PchR_regulatory_protein"/>
</dbReference>
<dbReference type="OrthoDB" id="5342385at2"/>
<evidence type="ECO:0000313" key="4">
    <source>
        <dbReference type="EMBL" id="RBQ28151.1"/>
    </source>
</evidence>
<evidence type="ECO:0000313" key="5">
    <source>
        <dbReference type="Proteomes" id="UP000252669"/>
    </source>
</evidence>
<dbReference type="RefSeq" id="WP_113895222.1">
    <property type="nucleotide sequence ID" value="NZ_JANJGA010000021.1"/>
</dbReference>
<keyword evidence="5" id="KW-1185">Reference proteome</keyword>
<dbReference type="Gene3D" id="1.10.10.60">
    <property type="entry name" value="Homeodomain-like"/>
    <property type="match status" value="1"/>
</dbReference>
<reference evidence="4 5" key="1">
    <citation type="submission" date="2017-10" db="EMBL/GenBank/DDBJ databases">
        <title>Genomics of the genus Arcobacter.</title>
        <authorList>
            <person name="Perez-Cataluna A."/>
            <person name="Figueras M.J."/>
        </authorList>
    </citation>
    <scope>NUCLEOTIDE SEQUENCE [LARGE SCALE GENOMIC DNA]</scope>
    <source>
        <strain evidence="4 5">CECT 9230</strain>
    </source>
</reference>
<dbReference type="PANTHER" id="PTHR47893">
    <property type="entry name" value="REGULATORY PROTEIN PCHR"/>
    <property type="match status" value="1"/>
</dbReference>
<gene>
    <name evidence="4" type="ORF">CRU91_10735</name>
</gene>
<evidence type="ECO:0000256" key="2">
    <source>
        <dbReference type="ARBA" id="ARBA00023163"/>
    </source>
</evidence>
<dbReference type="AlphaFoldDB" id="A0A366MPE9"/>
<protein>
    <submittedName>
        <fullName evidence="4">AraC family transcriptional regulator</fullName>
    </submittedName>
</protein>
<dbReference type="GO" id="GO:0043565">
    <property type="term" value="F:sequence-specific DNA binding"/>
    <property type="evidence" value="ECO:0007669"/>
    <property type="project" value="InterPro"/>
</dbReference>
<keyword evidence="2" id="KW-0804">Transcription</keyword>
<proteinExistence type="predicted"/>
<sequence>MSYSINLKSFQKDFSQQLSKCSLLELQNGIDYIEYETANITEEIYIRKASNIIKNSINIESTQTVDGFICIGILLNGEISYKDNFLNKYETIKKNNIKIEYINAYDMTTNLYTNSSSIGIIIKDNFIENNFSKLLDIHSKDFSSLPSVTLKNQISKNIPLATELYNCPFTGELQNIYLQSKVLELIYHEFLDILNPNEQNHQKKVKLTNDDIERLHFAKDIIINEKSFPDLMTLSKRCAINEFKLKYGFKELFNTTIYQLVLEQKMTYAKYLLETSEFSIAEISNFVGYAHQQSFTNAFVKFFGFPPKDIMVKRKYYF</sequence>
<evidence type="ECO:0000259" key="3">
    <source>
        <dbReference type="PROSITE" id="PS01124"/>
    </source>
</evidence>
<dbReference type="PANTHER" id="PTHR47893:SF1">
    <property type="entry name" value="REGULATORY PROTEIN PCHR"/>
    <property type="match status" value="1"/>
</dbReference>
<dbReference type="InterPro" id="IPR009057">
    <property type="entry name" value="Homeodomain-like_sf"/>
</dbReference>
<dbReference type="GO" id="GO:0003700">
    <property type="term" value="F:DNA-binding transcription factor activity"/>
    <property type="evidence" value="ECO:0007669"/>
    <property type="project" value="InterPro"/>
</dbReference>
<dbReference type="SMART" id="SM00342">
    <property type="entry name" value="HTH_ARAC"/>
    <property type="match status" value="1"/>
</dbReference>
<comment type="caution">
    <text evidence="4">The sequence shown here is derived from an EMBL/GenBank/DDBJ whole genome shotgun (WGS) entry which is preliminary data.</text>
</comment>
<dbReference type="EMBL" id="PDKB01000022">
    <property type="protein sequence ID" value="RBQ28151.1"/>
    <property type="molecule type" value="Genomic_DNA"/>
</dbReference>
<feature type="domain" description="HTH araC/xylS-type" evidence="3">
    <location>
        <begin position="231"/>
        <end position="313"/>
    </location>
</feature>
<keyword evidence="1" id="KW-0805">Transcription regulation</keyword>
<dbReference type="SUPFAM" id="SSF46689">
    <property type="entry name" value="Homeodomain-like"/>
    <property type="match status" value="1"/>
</dbReference>
<name>A0A366MPE9_9BACT</name>